<dbReference type="InterPro" id="IPR043519">
    <property type="entry name" value="NT_sf"/>
</dbReference>
<keyword evidence="4 8" id="KW-0999">Mitochondrion inner membrane</keyword>
<keyword evidence="5 8" id="KW-0809">Transit peptide</keyword>
<accession>A0AAE0X8U5</accession>
<protein>
    <recommendedName>
        <fullName evidence="8">ATPase synthesis protein 25</fullName>
    </recommendedName>
</protein>
<organism evidence="10 11">
    <name type="scientific">Podospora appendiculata</name>
    <dbReference type="NCBI Taxonomy" id="314037"/>
    <lineage>
        <taxon>Eukaryota</taxon>
        <taxon>Fungi</taxon>
        <taxon>Dikarya</taxon>
        <taxon>Ascomycota</taxon>
        <taxon>Pezizomycotina</taxon>
        <taxon>Sordariomycetes</taxon>
        <taxon>Sordariomycetidae</taxon>
        <taxon>Sordariales</taxon>
        <taxon>Podosporaceae</taxon>
        <taxon>Podospora</taxon>
    </lineage>
</organism>
<evidence type="ECO:0000256" key="8">
    <source>
        <dbReference type="RuleBase" id="RU367062"/>
    </source>
</evidence>
<keyword evidence="7 8" id="KW-0472">Membrane</keyword>
<dbReference type="GO" id="GO:0048255">
    <property type="term" value="P:mRNA stabilization"/>
    <property type="evidence" value="ECO:0007669"/>
    <property type="project" value="TreeGrafter"/>
</dbReference>
<gene>
    <name evidence="10" type="ORF">B0T22DRAFT_498397</name>
</gene>
<keyword evidence="6 8" id="KW-0496">Mitochondrion</keyword>
<evidence type="ECO:0000256" key="1">
    <source>
        <dbReference type="ARBA" id="ARBA00003470"/>
    </source>
</evidence>
<proteinExistence type="inferred from homology"/>
<evidence type="ECO:0000256" key="5">
    <source>
        <dbReference type="ARBA" id="ARBA00022946"/>
    </source>
</evidence>
<dbReference type="EMBL" id="JAULSO010000002">
    <property type="protein sequence ID" value="KAK3688220.1"/>
    <property type="molecule type" value="Genomic_DNA"/>
</dbReference>
<evidence type="ECO:0000313" key="11">
    <source>
        <dbReference type="Proteomes" id="UP001270362"/>
    </source>
</evidence>
<sequence>MGAAPAFRAAAGCSACRLSALRLFVNSFSTVRIADPSIARRSFTSTASTAASKYAAFHPTPRMPRSPAIEERVDESHEDGQQDLSPKADDADVPWYLQVEPPRHPTLIHEPAPLPDIPEGAPKIVEPLVKFVSDELGIDDISLLDLREMDPPPALGPELLMVIGTARSERHLHVSADRLVRWLRGRGVAAKADGLLGRNELKIRLRRKARKAKLLGNTRTTDDGITTGWICINMGTVGWSDMEVELVDDSGRQTGFGVPQSGTTIVVQMLIESRRQELELEKLWNGQLKRSQEQASKLDSYEPPKKPGNKRKADPPQFSAQRFFSTSARRVADAPFQESALGQALRREFRGAAR</sequence>
<comment type="function">
    <text evidence="8">Mitochondrial mRNA stabilization factor.</text>
</comment>
<reference evidence="10" key="1">
    <citation type="journal article" date="2023" name="Mol. Phylogenet. Evol.">
        <title>Genome-scale phylogeny and comparative genomics of the fungal order Sordariales.</title>
        <authorList>
            <person name="Hensen N."/>
            <person name="Bonometti L."/>
            <person name="Westerberg I."/>
            <person name="Brannstrom I.O."/>
            <person name="Guillou S."/>
            <person name="Cros-Aarteil S."/>
            <person name="Calhoun S."/>
            <person name="Haridas S."/>
            <person name="Kuo A."/>
            <person name="Mondo S."/>
            <person name="Pangilinan J."/>
            <person name="Riley R."/>
            <person name="LaButti K."/>
            <person name="Andreopoulos B."/>
            <person name="Lipzen A."/>
            <person name="Chen C."/>
            <person name="Yan M."/>
            <person name="Daum C."/>
            <person name="Ng V."/>
            <person name="Clum A."/>
            <person name="Steindorff A."/>
            <person name="Ohm R.A."/>
            <person name="Martin F."/>
            <person name="Silar P."/>
            <person name="Natvig D.O."/>
            <person name="Lalanne C."/>
            <person name="Gautier V."/>
            <person name="Ament-Velasquez S.L."/>
            <person name="Kruys A."/>
            <person name="Hutchinson M.I."/>
            <person name="Powell A.J."/>
            <person name="Barry K."/>
            <person name="Miller A.N."/>
            <person name="Grigoriev I.V."/>
            <person name="Debuchy R."/>
            <person name="Gladieux P."/>
            <person name="Hiltunen Thoren M."/>
            <person name="Johannesson H."/>
        </authorList>
    </citation>
    <scope>NUCLEOTIDE SEQUENCE</scope>
    <source>
        <strain evidence="10">CBS 314.62</strain>
    </source>
</reference>
<dbReference type="AlphaFoldDB" id="A0AAE0X8U5"/>
<evidence type="ECO:0000256" key="6">
    <source>
        <dbReference type="ARBA" id="ARBA00023128"/>
    </source>
</evidence>
<feature type="region of interest" description="Disordered" evidence="9">
    <location>
        <begin position="54"/>
        <end position="90"/>
    </location>
</feature>
<evidence type="ECO:0000256" key="4">
    <source>
        <dbReference type="ARBA" id="ARBA00022792"/>
    </source>
</evidence>
<feature type="compositionally biased region" description="Basic and acidic residues" evidence="9">
    <location>
        <begin position="68"/>
        <end position="90"/>
    </location>
</feature>
<dbReference type="PANTHER" id="PTHR28087">
    <property type="entry name" value="ATPASE SYNTHESIS PROTEIN 25, MITOCHONDRIAL"/>
    <property type="match status" value="1"/>
</dbReference>
<dbReference type="GO" id="GO:0140053">
    <property type="term" value="P:mitochondrial gene expression"/>
    <property type="evidence" value="ECO:0007669"/>
    <property type="project" value="UniProtKB-UniRule"/>
</dbReference>
<evidence type="ECO:0000256" key="7">
    <source>
        <dbReference type="ARBA" id="ARBA00023136"/>
    </source>
</evidence>
<evidence type="ECO:0000313" key="10">
    <source>
        <dbReference type="EMBL" id="KAK3688220.1"/>
    </source>
</evidence>
<reference evidence="10" key="2">
    <citation type="submission" date="2023-06" db="EMBL/GenBank/DDBJ databases">
        <authorList>
            <consortium name="Lawrence Berkeley National Laboratory"/>
            <person name="Haridas S."/>
            <person name="Hensen N."/>
            <person name="Bonometti L."/>
            <person name="Westerberg I."/>
            <person name="Brannstrom I.O."/>
            <person name="Guillou S."/>
            <person name="Cros-Aarteil S."/>
            <person name="Calhoun S."/>
            <person name="Kuo A."/>
            <person name="Mondo S."/>
            <person name="Pangilinan J."/>
            <person name="Riley R."/>
            <person name="Labutti K."/>
            <person name="Andreopoulos B."/>
            <person name="Lipzen A."/>
            <person name="Chen C."/>
            <person name="Yanf M."/>
            <person name="Daum C."/>
            <person name="Ng V."/>
            <person name="Clum A."/>
            <person name="Steindorff A."/>
            <person name="Ohm R."/>
            <person name="Martin F."/>
            <person name="Silar P."/>
            <person name="Natvig D."/>
            <person name="Lalanne C."/>
            <person name="Gautier V."/>
            <person name="Ament-Velasquez S.L."/>
            <person name="Kruys A."/>
            <person name="Hutchinson M.I."/>
            <person name="Powell A.J."/>
            <person name="Barry K."/>
            <person name="Miller A.N."/>
            <person name="Grigoriev I.V."/>
            <person name="Debuchy R."/>
            <person name="Gladieux P."/>
            <person name="Thoren M.H."/>
            <person name="Johannesson H."/>
        </authorList>
    </citation>
    <scope>NUCLEOTIDE SEQUENCE</scope>
    <source>
        <strain evidence="10">CBS 314.62</strain>
    </source>
</reference>
<dbReference type="PANTHER" id="PTHR28087:SF1">
    <property type="entry name" value="ATPASE SYNTHESIS PROTEIN 25, MITOCHONDRIAL"/>
    <property type="match status" value="1"/>
</dbReference>
<dbReference type="Gene3D" id="3.30.460.10">
    <property type="entry name" value="Beta Polymerase, domain 2"/>
    <property type="match status" value="1"/>
</dbReference>
<dbReference type="GO" id="GO:0005743">
    <property type="term" value="C:mitochondrial inner membrane"/>
    <property type="evidence" value="ECO:0007669"/>
    <property type="project" value="UniProtKB-SubCell"/>
</dbReference>
<feature type="region of interest" description="Disordered" evidence="9">
    <location>
        <begin position="291"/>
        <end position="319"/>
    </location>
</feature>
<name>A0AAE0X8U5_9PEZI</name>
<dbReference type="InterPro" id="IPR040152">
    <property type="entry name" value="Atp25"/>
</dbReference>
<dbReference type="Proteomes" id="UP001270362">
    <property type="component" value="Unassembled WGS sequence"/>
</dbReference>
<comment type="caution">
    <text evidence="10">The sequence shown here is derived from an EMBL/GenBank/DDBJ whole genome shotgun (WGS) entry which is preliminary data.</text>
</comment>
<evidence type="ECO:0000256" key="9">
    <source>
        <dbReference type="SAM" id="MobiDB-lite"/>
    </source>
</evidence>
<comment type="similarity">
    <text evidence="3 8">Belongs to the ATP25 family.</text>
</comment>
<evidence type="ECO:0000256" key="2">
    <source>
        <dbReference type="ARBA" id="ARBA00004443"/>
    </source>
</evidence>
<dbReference type="FunFam" id="3.30.460.10:FF:000044">
    <property type="entry name" value="ATPase synthesis protein 25, mitochondrial"/>
    <property type="match status" value="1"/>
</dbReference>
<comment type="function">
    <text evidence="1">Probable mitochondrial mRNA stabilization factor.</text>
</comment>
<evidence type="ECO:0000256" key="3">
    <source>
        <dbReference type="ARBA" id="ARBA00010787"/>
    </source>
</evidence>
<comment type="subcellular location">
    <subcellularLocation>
        <location evidence="2 8">Mitochondrion inner membrane</location>
        <topology evidence="2 8">Peripheral membrane protein</topology>
        <orientation evidence="2 8">Matrix side</orientation>
    </subcellularLocation>
</comment>
<keyword evidence="11" id="KW-1185">Reference proteome</keyword>